<protein>
    <submittedName>
        <fullName evidence="2">Uncharacterized protein</fullName>
    </submittedName>
</protein>
<dbReference type="AlphaFoldDB" id="V6LXN0"/>
<evidence type="ECO:0000313" key="3">
    <source>
        <dbReference type="EMBL" id="KAH0577064.1"/>
    </source>
</evidence>
<reference evidence="2 3" key="1">
    <citation type="journal article" date="2014" name="PLoS Genet.">
        <title>The Genome of Spironucleus salmonicida Highlights a Fish Pathogen Adapted to Fluctuating Environments.</title>
        <authorList>
            <person name="Xu F."/>
            <person name="Jerlstrom-Hultqvist J."/>
            <person name="Einarsson E."/>
            <person name="Astvaldsson A."/>
            <person name="Svard S.G."/>
            <person name="Andersson J.O."/>
        </authorList>
    </citation>
    <scope>NUCLEOTIDE SEQUENCE</scope>
    <source>
        <strain evidence="3">ATCC 50377</strain>
    </source>
</reference>
<accession>V6LXN0</accession>
<dbReference type="VEuPathDB" id="GiardiaDB:SS50377_20413"/>
<feature type="region of interest" description="Disordered" evidence="1">
    <location>
        <begin position="30"/>
        <end position="53"/>
    </location>
</feature>
<evidence type="ECO:0000256" key="1">
    <source>
        <dbReference type="SAM" id="MobiDB-lite"/>
    </source>
</evidence>
<organism evidence="2">
    <name type="scientific">Spironucleus salmonicida</name>
    <dbReference type="NCBI Taxonomy" id="348837"/>
    <lineage>
        <taxon>Eukaryota</taxon>
        <taxon>Metamonada</taxon>
        <taxon>Diplomonadida</taxon>
        <taxon>Hexamitidae</taxon>
        <taxon>Hexamitinae</taxon>
        <taxon>Spironucleus</taxon>
    </lineage>
</organism>
<keyword evidence="4" id="KW-1185">Reference proteome</keyword>
<dbReference type="Proteomes" id="UP000018208">
    <property type="component" value="Unassembled WGS sequence"/>
</dbReference>
<evidence type="ECO:0000313" key="4">
    <source>
        <dbReference type="Proteomes" id="UP000018208"/>
    </source>
</evidence>
<gene>
    <name evidence="2" type="ORF">SS50377_14415</name>
    <name evidence="3" type="ORF">SS50377_20413</name>
</gene>
<dbReference type="EMBL" id="KI546090">
    <property type="protein sequence ID" value="EST45574.1"/>
    <property type="molecule type" value="Genomic_DNA"/>
</dbReference>
<sequence length="440" mass="50633">MQPSIYFKTKAQTLMKSRDAHITQHTLTSTSIIQRRPAPPKPTKADALRATSNRRKIARLNRPLSPEFEHKKTGSAQLQRTAQRLFAFQEVYARRRQAPQTPTFRPQTNQTAAASRYLQERPTVISAPPRPVPDEVVVQSACQRQYQLALARQSALRQREADFLDVPDFHPKIDENSQKLVRTNFDERYESSVERFRGARNRALEALVEGEAEVQSCAGGDPLVFQKLYVAGMERLGRIQRLYDENMAMQEQSIVIPSFEPQINENARQLSSQKAYRMFNEKFHENGGEEDGYDVGEQKFQAKLKKQQKDVHYDQFMTNFYEKNMDFVGEKQRKINLKISREMQLSSSKFISSESEVIAQQKLDKKLTTIFSQLQNEGMVSVKQLRKVDNLKCAKCIKKCVSNLIIENGDMGMEQFVQELGISVKKVDKFGEMVYSESVQ</sequence>
<proteinExistence type="predicted"/>
<reference evidence="3" key="2">
    <citation type="submission" date="2020-12" db="EMBL/GenBank/DDBJ databases">
        <title>New Spironucleus salmonicida genome in near-complete chromosomes.</title>
        <authorList>
            <person name="Xu F."/>
            <person name="Kurt Z."/>
            <person name="Jimenez-Gonzalez A."/>
            <person name="Astvaldsson A."/>
            <person name="Andersson J.O."/>
            <person name="Svard S.G."/>
        </authorList>
    </citation>
    <scope>NUCLEOTIDE SEQUENCE</scope>
    <source>
        <strain evidence="3">ATCC 50377</strain>
    </source>
</reference>
<name>V6LXN0_9EUKA</name>
<evidence type="ECO:0000313" key="2">
    <source>
        <dbReference type="EMBL" id="EST45574.1"/>
    </source>
</evidence>
<dbReference type="EMBL" id="AUWU02000001">
    <property type="protein sequence ID" value="KAH0577064.1"/>
    <property type="molecule type" value="Genomic_DNA"/>
</dbReference>